<dbReference type="Proteomes" id="UP000680866">
    <property type="component" value="Chromosome"/>
</dbReference>
<dbReference type="AlphaFoldDB" id="A0A810MSW4"/>
<proteinExistence type="predicted"/>
<accession>A0A810MSW4</accession>
<evidence type="ECO:0000313" key="2">
    <source>
        <dbReference type="EMBL" id="BCJ63129.1"/>
    </source>
</evidence>
<sequence length="86" mass="9271">MMPQLLTVRVDRPAGRPIRIWVPVLPVVLVFLPVVVLAVLVAAVACLVYRVSVARALGTGWRVVSALPGTRVDLQHGRTAVLVAVR</sequence>
<dbReference type="EMBL" id="AP023359">
    <property type="protein sequence ID" value="BCJ63129.1"/>
    <property type="molecule type" value="Genomic_DNA"/>
</dbReference>
<gene>
    <name evidence="2" type="ORF">Prubr_01500</name>
</gene>
<evidence type="ECO:0000256" key="1">
    <source>
        <dbReference type="SAM" id="Phobius"/>
    </source>
</evidence>
<keyword evidence="1" id="KW-1133">Transmembrane helix</keyword>
<keyword evidence="1" id="KW-0812">Transmembrane</keyword>
<organism evidence="2 3">
    <name type="scientific">Polymorphospora rubra</name>
    <dbReference type="NCBI Taxonomy" id="338584"/>
    <lineage>
        <taxon>Bacteria</taxon>
        <taxon>Bacillati</taxon>
        <taxon>Actinomycetota</taxon>
        <taxon>Actinomycetes</taxon>
        <taxon>Micromonosporales</taxon>
        <taxon>Micromonosporaceae</taxon>
        <taxon>Polymorphospora</taxon>
    </lineage>
</organism>
<name>A0A810MSW4_9ACTN</name>
<reference evidence="2" key="1">
    <citation type="submission" date="2020-08" db="EMBL/GenBank/DDBJ databases">
        <title>Whole genome shotgun sequence of Polymorphospora rubra NBRC 101157.</title>
        <authorList>
            <person name="Komaki H."/>
            <person name="Tamura T."/>
        </authorList>
    </citation>
    <scope>NUCLEOTIDE SEQUENCE</scope>
    <source>
        <strain evidence="2">NBRC 101157</strain>
    </source>
</reference>
<dbReference type="KEGG" id="pry:Prubr_01500"/>
<dbReference type="RefSeq" id="WP_212820611.1">
    <property type="nucleotide sequence ID" value="NZ_AP023359.1"/>
</dbReference>
<feature type="transmembrane region" description="Helical" evidence="1">
    <location>
        <begin position="20"/>
        <end position="49"/>
    </location>
</feature>
<evidence type="ECO:0000313" key="3">
    <source>
        <dbReference type="Proteomes" id="UP000680866"/>
    </source>
</evidence>
<keyword evidence="1" id="KW-0472">Membrane</keyword>
<protein>
    <submittedName>
        <fullName evidence="2">Uncharacterized protein</fullName>
    </submittedName>
</protein>
<keyword evidence="3" id="KW-1185">Reference proteome</keyword>